<dbReference type="Pfam" id="PF18876">
    <property type="entry name" value="AFF4_CHD"/>
    <property type="match status" value="1"/>
</dbReference>
<dbReference type="PANTHER" id="PTHR10528">
    <property type="entry name" value="AF4/FMR2 FAMILY MEMBER"/>
    <property type="match status" value="1"/>
</dbReference>
<evidence type="ECO:0000256" key="1">
    <source>
        <dbReference type="ARBA" id="ARBA00004123"/>
    </source>
</evidence>
<feature type="region of interest" description="Disordered" evidence="5">
    <location>
        <begin position="1"/>
        <end position="142"/>
    </location>
</feature>
<evidence type="ECO:0000313" key="8">
    <source>
        <dbReference type="RefSeq" id="XP_008050547.1"/>
    </source>
</evidence>
<proteinExistence type="inferred from homology"/>
<organism evidence="7 8">
    <name type="scientific">Carlito syrichta</name>
    <name type="common">Philippine tarsier</name>
    <name type="synonym">Tarsius syrichta</name>
    <dbReference type="NCBI Taxonomy" id="1868482"/>
    <lineage>
        <taxon>Eukaryota</taxon>
        <taxon>Metazoa</taxon>
        <taxon>Chordata</taxon>
        <taxon>Craniata</taxon>
        <taxon>Vertebrata</taxon>
        <taxon>Euteleostomi</taxon>
        <taxon>Mammalia</taxon>
        <taxon>Eutheria</taxon>
        <taxon>Euarchontoglires</taxon>
        <taxon>Primates</taxon>
        <taxon>Haplorrhini</taxon>
        <taxon>Tarsiiformes</taxon>
        <taxon>Tarsiidae</taxon>
        <taxon>Carlito</taxon>
    </lineage>
</organism>
<keyword evidence="3" id="KW-0597">Phosphoprotein</keyword>
<dbReference type="GO" id="GO:0032783">
    <property type="term" value="C:super elongation complex"/>
    <property type="evidence" value="ECO:0007669"/>
    <property type="project" value="TreeGrafter"/>
</dbReference>
<dbReference type="AlphaFoldDB" id="A0A1U7TC68"/>
<dbReference type="KEGG" id="csyr:103254221"/>
<reference evidence="8" key="1">
    <citation type="submission" date="2025-08" db="UniProtKB">
        <authorList>
            <consortium name="RefSeq"/>
        </authorList>
    </citation>
    <scope>IDENTIFICATION</scope>
</reference>
<keyword evidence="7" id="KW-1185">Reference proteome</keyword>
<feature type="domain" description="AF4/FMR2 C-terminal homology" evidence="6">
    <location>
        <begin position="134"/>
        <end position="395"/>
    </location>
</feature>
<sequence>GEAERDCDNKKIRLEKESKSQSSSSSSSHKESSKTKSPKPSSEPAKKEMLPPPPMSLSSQKPAKSTHKRSRREADSCGQDPPRSASSTKSSHKDSPVSKHRRVEGKGSGSTTELRGSSRDTANPFPVPSLPNGNSKPGKPHVKLDKQQADLHMREAKKLKQKAELMTDKVGKAFKYLEAVLSFIECGIAMESESPASKSAYSVYSETVDLIKFIMSMKSFADATAPTQEKIFAVLCVRCQSILNMAMFRCKKDIAIKYSRTLNKHFESSSRVAQTPSPCIARSTGTPSPHSPMPSPASALGSQPSAGSVGSGGVAATISTPVTIQNMTSSYVTITSHVLTAFDLWEQAEALTRKTKEFFTQLSTSVCTLALNSSLVDLVHYTRQGFQQLQELTKTP</sequence>
<evidence type="ECO:0000313" key="7">
    <source>
        <dbReference type="Proteomes" id="UP000189704"/>
    </source>
</evidence>
<evidence type="ECO:0000256" key="2">
    <source>
        <dbReference type="ARBA" id="ARBA00007354"/>
    </source>
</evidence>
<dbReference type="RefSeq" id="XP_008050547.1">
    <property type="nucleotide sequence ID" value="XM_008052356.2"/>
</dbReference>
<evidence type="ECO:0000256" key="3">
    <source>
        <dbReference type="ARBA" id="ARBA00022553"/>
    </source>
</evidence>
<feature type="compositionally biased region" description="Polar residues" evidence="5">
    <location>
        <begin position="109"/>
        <end position="121"/>
    </location>
</feature>
<name>A0A1U7TC68_CARSF</name>
<dbReference type="InterPro" id="IPR007797">
    <property type="entry name" value="AF4/FMR2"/>
</dbReference>
<dbReference type="GO" id="GO:0010468">
    <property type="term" value="P:regulation of gene expression"/>
    <property type="evidence" value="ECO:0007669"/>
    <property type="project" value="InterPro"/>
</dbReference>
<gene>
    <name evidence="8" type="primary">LOC103254221</name>
</gene>
<dbReference type="PANTHER" id="PTHR10528:SF6">
    <property type="entry name" value="AF4_FMR2 FAMILY MEMBER 1"/>
    <property type="match status" value="1"/>
</dbReference>
<feature type="region of interest" description="Disordered" evidence="5">
    <location>
        <begin position="273"/>
        <end position="308"/>
    </location>
</feature>
<feature type="compositionally biased region" description="Basic and acidic residues" evidence="5">
    <location>
        <begin position="1"/>
        <end position="19"/>
    </location>
</feature>
<dbReference type="Proteomes" id="UP000189704">
    <property type="component" value="Unplaced"/>
</dbReference>
<protein>
    <submittedName>
        <fullName evidence="8">AF4/FMR2 family member 1</fullName>
    </submittedName>
</protein>
<dbReference type="GeneID" id="103254221"/>
<dbReference type="InterPro" id="IPR043640">
    <property type="entry name" value="AF4/FMR2_CHD"/>
</dbReference>
<evidence type="ECO:0000259" key="6">
    <source>
        <dbReference type="Pfam" id="PF18876"/>
    </source>
</evidence>
<comment type="similarity">
    <text evidence="2">Belongs to the AF4 family.</text>
</comment>
<evidence type="ECO:0000256" key="5">
    <source>
        <dbReference type="SAM" id="MobiDB-lite"/>
    </source>
</evidence>
<dbReference type="OrthoDB" id="6382204at2759"/>
<comment type="subcellular location">
    <subcellularLocation>
        <location evidence="1">Nucleus</location>
    </subcellularLocation>
</comment>
<accession>A0A1U7TC68</accession>
<keyword evidence="4" id="KW-0539">Nucleus</keyword>
<evidence type="ECO:0000256" key="4">
    <source>
        <dbReference type="ARBA" id="ARBA00023242"/>
    </source>
</evidence>
<feature type="non-terminal residue" evidence="8">
    <location>
        <position position="1"/>
    </location>
</feature>